<proteinExistence type="predicted"/>
<evidence type="ECO:0000256" key="1">
    <source>
        <dbReference type="SAM" id="MobiDB-lite"/>
    </source>
</evidence>
<gene>
    <name evidence="2" type="ORF">EST38_g9872</name>
</gene>
<dbReference type="EMBL" id="SDEE01000487">
    <property type="protein sequence ID" value="RXW15981.1"/>
    <property type="molecule type" value="Genomic_DNA"/>
</dbReference>
<name>A0A4Q2DB08_9AGAR</name>
<feature type="compositionally biased region" description="Pro residues" evidence="1">
    <location>
        <begin position="62"/>
        <end position="73"/>
    </location>
</feature>
<evidence type="ECO:0000313" key="2">
    <source>
        <dbReference type="EMBL" id="RXW15981.1"/>
    </source>
</evidence>
<organism evidence="2 3">
    <name type="scientific">Candolleomyces aberdarensis</name>
    <dbReference type="NCBI Taxonomy" id="2316362"/>
    <lineage>
        <taxon>Eukaryota</taxon>
        <taxon>Fungi</taxon>
        <taxon>Dikarya</taxon>
        <taxon>Basidiomycota</taxon>
        <taxon>Agaricomycotina</taxon>
        <taxon>Agaricomycetes</taxon>
        <taxon>Agaricomycetidae</taxon>
        <taxon>Agaricales</taxon>
        <taxon>Agaricineae</taxon>
        <taxon>Psathyrellaceae</taxon>
        <taxon>Candolleomyces</taxon>
    </lineage>
</organism>
<feature type="non-terminal residue" evidence="2">
    <location>
        <position position="206"/>
    </location>
</feature>
<evidence type="ECO:0000313" key="3">
    <source>
        <dbReference type="Proteomes" id="UP000290288"/>
    </source>
</evidence>
<comment type="caution">
    <text evidence="2">The sequence shown here is derived from an EMBL/GenBank/DDBJ whole genome shotgun (WGS) entry which is preliminary data.</text>
</comment>
<feature type="compositionally biased region" description="Polar residues" evidence="1">
    <location>
        <begin position="80"/>
        <end position="100"/>
    </location>
</feature>
<sequence length="206" mass="21970">MVEKNLDGPSPRALCTERRCARVVIPQFDTPSPALLQPRQPLYCSNQPSQPLLPILTQPNFGAPPPTPAPPPASQHTQPDNDNFFSSPDRASNHEVQNPDTSEDYFVDDSLSEIDELDEYDQINENSKLDFDFSSMEWSNGTFGPGNFGAGAVPAHSSVSTSTTGTTTATALPIFANAPAPKATAPIPAFARTSASAVPVRAPIPP</sequence>
<dbReference type="Proteomes" id="UP000290288">
    <property type="component" value="Unassembled WGS sequence"/>
</dbReference>
<dbReference type="AlphaFoldDB" id="A0A4Q2DB08"/>
<keyword evidence="3" id="KW-1185">Reference proteome</keyword>
<protein>
    <submittedName>
        <fullName evidence="2">Uncharacterized protein</fullName>
    </submittedName>
</protein>
<accession>A0A4Q2DB08</accession>
<feature type="region of interest" description="Disordered" evidence="1">
    <location>
        <begin position="29"/>
        <end position="105"/>
    </location>
</feature>
<reference evidence="2 3" key="1">
    <citation type="submission" date="2019-01" db="EMBL/GenBank/DDBJ databases">
        <title>Draft genome sequence of Psathyrella aberdarensis IHI B618.</title>
        <authorList>
            <person name="Buettner E."/>
            <person name="Kellner H."/>
        </authorList>
    </citation>
    <scope>NUCLEOTIDE SEQUENCE [LARGE SCALE GENOMIC DNA]</scope>
    <source>
        <strain evidence="2 3">IHI B618</strain>
    </source>
</reference>